<dbReference type="AlphaFoldDB" id="A0A1H6FEP8"/>
<evidence type="ECO:0000313" key="2">
    <source>
        <dbReference type="Proteomes" id="UP000236724"/>
    </source>
</evidence>
<dbReference type="Proteomes" id="UP000236724">
    <property type="component" value="Unassembled WGS sequence"/>
</dbReference>
<accession>A0A1H6FEP8</accession>
<dbReference type="Gene3D" id="3.30.2020.10">
    <property type="entry name" value="NE0471-like N-terminal domain"/>
    <property type="match status" value="1"/>
</dbReference>
<sequence length="95" mass="11275">MLSINSAKYADKYNLQLTFNNGREGMVNLEDIVLKDKRKIFLKLKDISNFKNFKVDHSTVVWFNELDLAPEYLFYLAFKEDKNLQGQFKKWGYIA</sequence>
<protein>
    <recommendedName>
        <fullName evidence="3">DUF2442 domain-containing protein</fullName>
    </recommendedName>
</protein>
<keyword evidence="2" id="KW-1185">Reference proteome</keyword>
<gene>
    <name evidence="1" type="ORF">MBHS_03716</name>
</gene>
<proteinExistence type="predicted"/>
<reference evidence="1 2" key="1">
    <citation type="submission" date="2016-10" db="EMBL/GenBank/DDBJ databases">
        <authorList>
            <person name="de Groot N.N."/>
        </authorList>
    </citation>
    <scope>NUCLEOTIDE SEQUENCE [LARGE SCALE GENOMIC DNA]</scope>
    <source>
        <strain evidence="1">MBHS1</strain>
    </source>
</reference>
<dbReference type="SUPFAM" id="SSF143880">
    <property type="entry name" value="NE0471 N-terminal domain-like"/>
    <property type="match status" value="1"/>
</dbReference>
<dbReference type="InterPro" id="IPR036782">
    <property type="entry name" value="NE0471-like_N"/>
</dbReference>
<evidence type="ECO:0008006" key="3">
    <source>
        <dbReference type="Google" id="ProtNLM"/>
    </source>
</evidence>
<dbReference type="RefSeq" id="WP_103921442.1">
    <property type="nucleotide sequence ID" value="NZ_FMSV02000540.1"/>
</dbReference>
<name>A0A1H6FEP8_9GAMM</name>
<evidence type="ECO:0000313" key="1">
    <source>
        <dbReference type="EMBL" id="SEH07829.1"/>
    </source>
</evidence>
<organism evidence="1 2">
    <name type="scientific">Candidatus Venteria ishoeyi</name>
    <dbReference type="NCBI Taxonomy" id="1899563"/>
    <lineage>
        <taxon>Bacteria</taxon>
        <taxon>Pseudomonadati</taxon>
        <taxon>Pseudomonadota</taxon>
        <taxon>Gammaproteobacteria</taxon>
        <taxon>Thiotrichales</taxon>
        <taxon>Thiotrichaceae</taxon>
        <taxon>Venteria</taxon>
    </lineage>
</organism>
<dbReference type="InterPro" id="IPR018841">
    <property type="entry name" value="DUF2442"/>
</dbReference>
<dbReference type="Pfam" id="PF10387">
    <property type="entry name" value="DUF2442"/>
    <property type="match status" value="1"/>
</dbReference>
<dbReference type="EMBL" id="FMSV02000540">
    <property type="protein sequence ID" value="SEH07829.1"/>
    <property type="molecule type" value="Genomic_DNA"/>
</dbReference>
<dbReference type="OrthoDB" id="9803723at2"/>